<dbReference type="GO" id="GO:0006487">
    <property type="term" value="P:protein N-linked glycosylation"/>
    <property type="evidence" value="ECO:0007669"/>
    <property type="project" value="TreeGrafter"/>
</dbReference>
<accession>A0A0E9WDR3</accession>
<reference evidence="1" key="2">
    <citation type="journal article" date="2015" name="Fish Shellfish Immunol.">
        <title>Early steps in the European eel (Anguilla anguilla)-Vibrio vulnificus interaction in the gills: Role of the RtxA13 toxin.</title>
        <authorList>
            <person name="Callol A."/>
            <person name="Pajuelo D."/>
            <person name="Ebbesson L."/>
            <person name="Teles M."/>
            <person name="MacKenzie S."/>
            <person name="Amaro C."/>
        </authorList>
    </citation>
    <scope>NUCLEOTIDE SEQUENCE</scope>
</reference>
<dbReference type="Pfam" id="PF05060">
    <property type="entry name" value="MGAT2"/>
    <property type="match status" value="1"/>
</dbReference>
<dbReference type="GO" id="GO:0008455">
    <property type="term" value="F:alpha-1,6-mannosylglycoprotein 2-beta-N-acetylglucosaminyltransferase activity"/>
    <property type="evidence" value="ECO:0007669"/>
    <property type="project" value="InterPro"/>
</dbReference>
<dbReference type="GO" id="GO:0005795">
    <property type="term" value="C:Golgi stack"/>
    <property type="evidence" value="ECO:0007669"/>
    <property type="project" value="InterPro"/>
</dbReference>
<name>A0A0E9WDR3_ANGAN</name>
<dbReference type="PANTHER" id="PTHR12871:SF5">
    <property type="entry name" value="ALPHA-1,6-MANNOSYL-GLYCOPROTEIN 2-BETA-N-ACETYLGLUCOSAMINYLTRANSFERASE"/>
    <property type="match status" value="1"/>
</dbReference>
<dbReference type="PANTHER" id="PTHR12871">
    <property type="entry name" value="BETA-1,2-N-ACETYLGLUCOSAMINYLTRANSFERASE II"/>
    <property type="match status" value="1"/>
</dbReference>
<dbReference type="EMBL" id="GBXM01020048">
    <property type="protein sequence ID" value="JAH88529.1"/>
    <property type="molecule type" value="Transcribed_RNA"/>
</dbReference>
<evidence type="ECO:0000313" key="1">
    <source>
        <dbReference type="EMBL" id="JAH88529.1"/>
    </source>
</evidence>
<dbReference type="AlphaFoldDB" id="A0A0E9WDR3"/>
<proteinExistence type="predicted"/>
<sequence length="68" mass="7751">MHHKKACMPSSQRTKIESILQGSNDQLFPKSLLINKRLPAVGVTPHVKNGGWGDIRDHELCKSYRRLQ</sequence>
<dbReference type="GO" id="GO:0000139">
    <property type="term" value="C:Golgi membrane"/>
    <property type="evidence" value="ECO:0007669"/>
    <property type="project" value="TreeGrafter"/>
</dbReference>
<dbReference type="InterPro" id="IPR007754">
    <property type="entry name" value="GlcNAc_II"/>
</dbReference>
<reference evidence="1" key="1">
    <citation type="submission" date="2014-11" db="EMBL/GenBank/DDBJ databases">
        <authorList>
            <person name="Amaro Gonzalez C."/>
        </authorList>
    </citation>
    <scope>NUCLEOTIDE SEQUENCE</scope>
</reference>
<organism evidence="1">
    <name type="scientific">Anguilla anguilla</name>
    <name type="common">European freshwater eel</name>
    <name type="synonym">Muraena anguilla</name>
    <dbReference type="NCBI Taxonomy" id="7936"/>
    <lineage>
        <taxon>Eukaryota</taxon>
        <taxon>Metazoa</taxon>
        <taxon>Chordata</taxon>
        <taxon>Craniata</taxon>
        <taxon>Vertebrata</taxon>
        <taxon>Euteleostomi</taxon>
        <taxon>Actinopterygii</taxon>
        <taxon>Neopterygii</taxon>
        <taxon>Teleostei</taxon>
        <taxon>Anguilliformes</taxon>
        <taxon>Anguillidae</taxon>
        <taxon>Anguilla</taxon>
    </lineage>
</organism>
<dbReference type="GO" id="GO:0009312">
    <property type="term" value="P:oligosaccharide biosynthetic process"/>
    <property type="evidence" value="ECO:0007669"/>
    <property type="project" value="InterPro"/>
</dbReference>
<dbReference type="UniPathway" id="UPA00378"/>
<protein>
    <submittedName>
        <fullName evidence="1">Uncharacterized protein</fullName>
    </submittedName>
</protein>